<dbReference type="EMBL" id="GIKN01002317">
    <property type="protein sequence ID" value="NIE44590.1"/>
    <property type="molecule type" value="Transcribed_RNA"/>
</dbReference>
<evidence type="ECO:0000313" key="1">
    <source>
        <dbReference type="EMBL" id="NIE44590.1"/>
    </source>
</evidence>
<proteinExistence type="predicted"/>
<protein>
    <submittedName>
        <fullName evidence="1">Uncharacterized protein</fullName>
    </submittedName>
</protein>
<sequence>MTRPRYMTIHGIVAKLVLVAGHSHCHLIHSTFCSHTQPCSVSENDVAVSDNRKWLPHIFIIDHRQADQRSITRPVMQLWCFQVLSYKFKYFSQRLQQCLFLLTTPYVQLITCKMLAVA</sequence>
<organism evidence="1">
    <name type="scientific">Rhipicephalus microplus</name>
    <name type="common">Cattle tick</name>
    <name type="synonym">Boophilus microplus</name>
    <dbReference type="NCBI Taxonomy" id="6941"/>
    <lineage>
        <taxon>Eukaryota</taxon>
        <taxon>Metazoa</taxon>
        <taxon>Ecdysozoa</taxon>
        <taxon>Arthropoda</taxon>
        <taxon>Chelicerata</taxon>
        <taxon>Arachnida</taxon>
        <taxon>Acari</taxon>
        <taxon>Parasitiformes</taxon>
        <taxon>Ixodida</taxon>
        <taxon>Ixodoidea</taxon>
        <taxon>Ixodidae</taxon>
        <taxon>Rhipicephalinae</taxon>
        <taxon>Rhipicephalus</taxon>
        <taxon>Boophilus</taxon>
    </lineage>
</organism>
<name>A0A6G5A352_RHIMP</name>
<dbReference type="AlphaFoldDB" id="A0A6G5A352"/>
<accession>A0A6G5A352</accession>
<reference evidence="1" key="1">
    <citation type="submission" date="2020-03" db="EMBL/GenBank/DDBJ databases">
        <title>A transcriptome and proteome of the tick Rhipicephalus microplus shaped by the genetic composition of its hosts and developmental stage.</title>
        <authorList>
            <person name="Garcia G.R."/>
            <person name="Ribeiro J.M.C."/>
            <person name="Maruyama S.R."/>
            <person name="Gardinasse L.G."/>
            <person name="Nelson K."/>
            <person name="Ferreira B.R."/>
            <person name="Andrade T.G."/>
            <person name="Santos I.K.F.M."/>
        </authorList>
    </citation>
    <scope>NUCLEOTIDE SEQUENCE</scope>
    <source>
        <strain evidence="1">NSGR</strain>
        <tissue evidence="1">Salivary glands</tissue>
    </source>
</reference>